<feature type="domain" description="DNA/pantothenate metabolism flavoprotein C-terminal" evidence="1">
    <location>
        <begin position="3"/>
        <end position="209"/>
    </location>
</feature>
<protein>
    <recommendedName>
        <fullName evidence="1">DNA/pantothenate metabolism flavoprotein C-terminal domain-containing protein</fullName>
    </recommendedName>
</protein>
<proteinExistence type="predicted"/>
<evidence type="ECO:0000313" key="2">
    <source>
        <dbReference type="EMBL" id="GAH47928.1"/>
    </source>
</evidence>
<reference evidence="2" key="1">
    <citation type="journal article" date="2014" name="Front. Microbiol.">
        <title>High frequency of phylogenetically diverse reductive dehalogenase-homologous genes in deep subseafloor sedimentary metagenomes.</title>
        <authorList>
            <person name="Kawai M."/>
            <person name="Futagami T."/>
            <person name="Toyoda A."/>
            <person name="Takaki Y."/>
            <person name="Nishi S."/>
            <person name="Hori S."/>
            <person name="Arai W."/>
            <person name="Tsubouchi T."/>
            <person name="Morono Y."/>
            <person name="Uchiyama I."/>
            <person name="Ito T."/>
            <person name="Fujiyama A."/>
            <person name="Inagaki F."/>
            <person name="Takami H."/>
        </authorList>
    </citation>
    <scope>NUCLEOTIDE SEQUENCE</scope>
    <source>
        <strain evidence="2">Expedition CK06-06</strain>
    </source>
</reference>
<dbReference type="InterPro" id="IPR005252">
    <property type="entry name" value="CoaBC"/>
</dbReference>
<dbReference type="InterPro" id="IPR007085">
    <property type="entry name" value="DNA/pantothenate-metab_flavo_C"/>
</dbReference>
<dbReference type="NCBIfam" id="TIGR00521">
    <property type="entry name" value="coaBC_dfp"/>
    <property type="match status" value="1"/>
</dbReference>
<dbReference type="GO" id="GO:0004633">
    <property type="term" value="F:phosphopantothenoylcysteine decarboxylase activity"/>
    <property type="evidence" value="ECO:0007669"/>
    <property type="project" value="InterPro"/>
</dbReference>
<dbReference type="InterPro" id="IPR035929">
    <property type="entry name" value="CoaB-like_sf"/>
</dbReference>
<dbReference type="Pfam" id="PF04127">
    <property type="entry name" value="DFP"/>
    <property type="match status" value="1"/>
</dbReference>
<feature type="non-terminal residue" evidence="2">
    <location>
        <position position="1"/>
    </location>
</feature>
<dbReference type="EMBL" id="BARU01022890">
    <property type="protein sequence ID" value="GAH47928.1"/>
    <property type="molecule type" value="Genomic_DNA"/>
</dbReference>
<organism evidence="2">
    <name type="scientific">marine sediment metagenome</name>
    <dbReference type="NCBI Taxonomy" id="412755"/>
    <lineage>
        <taxon>unclassified sequences</taxon>
        <taxon>metagenomes</taxon>
        <taxon>ecological metagenomes</taxon>
    </lineage>
</organism>
<dbReference type="GO" id="GO:0004632">
    <property type="term" value="F:phosphopantothenate--cysteine ligase activity"/>
    <property type="evidence" value="ECO:0007669"/>
    <property type="project" value="InterPro"/>
</dbReference>
<dbReference type="GO" id="GO:0015941">
    <property type="term" value="P:pantothenate catabolic process"/>
    <property type="evidence" value="ECO:0007669"/>
    <property type="project" value="InterPro"/>
</dbReference>
<dbReference type="GO" id="GO:0015937">
    <property type="term" value="P:coenzyme A biosynthetic process"/>
    <property type="evidence" value="ECO:0007669"/>
    <property type="project" value="InterPro"/>
</dbReference>
<evidence type="ECO:0000259" key="1">
    <source>
        <dbReference type="Pfam" id="PF04127"/>
    </source>
</evidence>
<dbReference type="GO" id="GO:0010181">
    <property type="term" value="F:FMN binding"/>
    <property type="evidence" value="ECO:0007669"/>
    <property type="project" value="InterPro"/>
</dbReference>
<accession>X1HRL0</accession>
<dbReference type="SUPFAM" id="SSF102645">
    <property type="entry name" value="CoaB-like"/>
    <property type="match status" value="1"/>
</dbReference>
<name>X1HRL0_9ZZZZ</name>
<dbReference type="AlphaFoldDB" id="X1HRL0"/>
<sequence>GDLAGKHVVVTAGGTQEPIDPVRHIGNRSSGKAGYAVAEAARDRGAAVALITAPTSLPEPAGIEVVHIQTATQMKEAVAKAVAKTDALIMAAAVADYQPKDFARNKIKKETPGLTLELVRTPDIITEVKGNFLKVGFAAESEDVVANARLKLKKKQLDLIVANDITSTDSGFGVDTNKVTLIDRDGKIDSLPLLTKREVADRILDKVVELL</sequence>
<gene>
    <name evidence="2" type="ORF">S03H2_37222</name>
</gene>
<dbReference type="Gene3D" id="3.40.50.10300">
    <property type="entry name" value="CoaB-like"/>
    <property type="match status" value="1"/>
</dbReference>
<comment type="caution">
    <text evidence="2">The sequence shown here is derived from an EMBL/GenBank/DDBJ whole genome shotgun (WGS) entry which is preliminary data.</text>
</comment>